<dbReference type="EMBL" id="VCIW01000019">
    <property type="protein sequence ID" value="TLS49678.1"/>
    <property type="molecule type" value="Genomic_DNA"/>
</dbReference>
<comment type="subcellular location">
    <subcellularLocation>
        <location evidence="1">Membrane</location>
        <topology evidence="1">Multi-pass membrane protein</topology>
    </subcellularLocation>
</comment>
<gene>
    <name evidence="7" type="ORF">FE782_23690</name>
</gene>
<feature type="transmembrane region" description="Helical" evidence="6">
    <location>
        <begin position="126"/>
        <end position="150"/>
    </location>
</feature>
<feature type="transmembrane region" description="Helical" evidence="6">
    <location>
        <begin position="96"/>
        <end position="119"/>
    </location>
</feature>
<keyword evidence="4 6" id="KW-0472">Membrane</keyword>
<dbReference type="PANTHER" id="PTHR10361">
    <property type="entry name" value="SODIUM-BILE ACID COTRANSPORTER"/>
    <property type="match status" value="1"/>
</dbReference>
<proteinExistence type="predicted"/>
<name>A0A5R9G8B3_9BACL</name>
<keyword evidence="2 6" id="KW-0812">Transmembrane</keyword>
<evidence type="ECO:0000256" key="2">
    <source>
        <dbReference type="ARBA" id="ARBA00022692"/>
    </source>
</evidence>
<feature type="transmembrane region" description="Helical" evidence="6">
    <location>
        <begin position="162"/>
        <end position="180"/>
    </location>
</feature>
<protein>
    <submittedName>
        <fullName evidence="7">Bile acid:sodium symporter family protein</fullName>
    </submittedName>
</protein>
<keyword evidence="8" id="KW-1185">Reference proteome</keyword>
<dbReference type="PANTHER" id="PTHR10361:SF28">
    <property type="entry name" value="P3 PROTEIN-RELATED"/>
    <property type="match status" value="1"/>
</dbReference>
<evidence type="ECO:0000256" key="3">
    <source>
        <dbReference type="ARBA" id="ARBA00022989"/>
    </source>
</evidence>
<keyword evidence="3 6" id="KW-1133">Transmembrane helix</keyword>
<feature type="transmembrane region" description="Helical" evidence="6">
    <location>
        <begin position="201"/>
        <end position="219"/>
    </location>
</feature>
<dbReference type="Proteomes" id="UP000309676">
    <property type="component" value="Unassembled WGS sequence"/>
</dbReference>
<evidence type="ECO:0000256" key="1">
    <source>
        <dbReference type="ARBA" id="ARBA00004141"/>
    </source>
</evidence>
<feature type="transmembrane region" description="Helical" evidence="6">
    <location>
        <begin position="225"/>
        <end position="245"/>
    </location>
</feature>
<dbReference type="OrthoDB" id="1551454at2"/>
<dbReference type="Gene3D" id="1.20.1530.20">
    <property type="match status" value="1"/>
</dbReference>
<reference evidence="7 8" key="1">
    <citation type="submission" date="2019-05" db="EMBL/GenBank/DDBJ databases">
        <authorList>
            <person name="Narsing Rao M.P."/>
            <person name="Li W.J."/>
        </authorList>
    </citation>
    <scope>NUCLEOTIDE SEQUENCE [LARGE SCALE GENOMIC DNA]</scope>
    <source>
        <strain evidence="7 8">SYSU_K30003</strain>
    </source>
</reference>
<dbReference type="Pfam" id="PF01758">
    <property type="entry name" value="SBF"/>
    <property type="match status" value="1"/>
</dbReference>
<organism evidence="7 8">
    <name type="scientific">Paenibacillus antri</name>
    <dbReference type="NCBI Taxonomy" id="2582848"/>
    <lineage>
        <taxon>Bacteria</taxon>
        <taxon>Bacillati</taxon>
        <taxon>Bacillota</taxon>
        <taxon>Bacilli</taxon>
        <taxon>Bacillales</taxon>
        <taxon>Paenibacillaceae</taxon>
        <taxon>Paenibacillus</taxon>
    </lineage>
</organism>
<comment type="caution">
    <text evidence="7">The sequence shown here is derived from an EMBL/GenBank/DDBJ whole genome shotgun (WGS) entry which is preliminary data.</text>
</comment>
<evidence type="ECO:0000256" key="4">
    <source>
        <dbReference type="ARBA" id="ARBA00023136"/>
    </source>
</evidence>
<dbReference type="RefSeq" id="WP_138196831.1">
    <property type="nucleotide sequence ID" value="NZ_VCIW01000019.1"/>
</dbReference>
<evidence type="ECO:0000313" key="7">
    <source>
        <dbReference type="EMBL" id="TLS49678.1"/>
    </source>
</evidence>
<feature type="transmembrane region" description="Helical" evidence="6">
    <location>
        <begin position="67"/>
        <end position="90"/>
    </location>
</feature>
<dbReference type="InterPro" id="IPR038770">
    <property type="entry name" value="Na+/solute_symporter_sf"/>
</dbReference>
<dbReference type="InterPro" id="IPR002657">
    <property type="entry name" value="BilAc:Na_symport/Acr3"/>
</dbReference>
<accession>A0A5R9G8B3</accession>
<dbReference type="InterPro" id="IPR004710">
    <property type="entry name" value="Bilac:Na_transpt"/>
</dbReference>
<evidence type="ECO:0000256" key="6">
    <source>
        <dbReference type="SAM" id="Phobius"/>
    </source>
</evidence>
<evidence type="ECO:0000313" key="8">
    <source>
        <dbReference type="Proteomes" id="UP000309676"/>
    </source>
</evidence>
<dbReference type="AlphaFoldDB" id="A0A5R9G8B3"/>
<sequence>MLARINAGLEKALPLITPVSVCIGVLLGGYLSGYREWTPWIFAFMTFSGSIGMSLKQFMGVLAHPMPLFVTLGILHAAMPLLALAVGHALYPNDAYTITGLVVAAAIPTGITSFVWVAILKGNTPLTLSIILVDTMLAPFVVPHTVSYLIGAKVQMDTAAMMQGLFWMIVLPSLLGMALNQWTRGRVKEVWGPRLSPFSKVAMGVVVAINASVVAPYLQRVDARLLGIAGTVLALAAAGYGLGWLAGRWLKADRGTIVALTLNGGMRNISAGAVLAVTYFAPPVAVPVVLGMLFQQSLASFFGRLLSRERTPRMSPAPPPVSAEPHRRSTGGSL</sequence>
<feature type="transmembrane region" description="Helical" evidence="6">
    <location>
        <begin position="12"/>
        <end position="31"/>
    </location>
</feature>
<dbReference type="GO" id="GO:0016020">
    <property type="term" value="C:membrane"/>
    <property type="evidence" value="ECO:0007669"/>
    <property type="project" value="UniProtKB-SubCell"/>
</dbReference>
<feature type="region of interest" description="Disordered" evidence="5">
    <location>
        <begin position="310"/>
        <end position="334"/>
    </location>
</feature>
<evidence type="ECO:0000256" key="5">
    <source>
        <dbReference type="SAM" id="MobiDB-lite"/>
    </source>
</evidence>